<proteinExistence type="predicted"/>
<sequence length="183" mass="19239">MPSHESQMAAVAIASAVFGYWLATGLRLPSSSKIESTNGKATQLPATASGPTTAEGSQQSKEKNKQKQKNVPVPAPAEEGEIDAGSDSEDEKEAVNQASLDQVKAGKWEECKLVLVVNQELGMTKGKIAAQCGQAKVAVKCTSTAELLKLQSEARALNLCARSVQDAGPIKLVNQVTGHLKLL</sequence>
<accession>A0ACC2WCG9</accession>
<evidence type="ECO:0000313" key="1">
    <source>
        <dbReference type="EMBL" id="KAJ9109168.1"/>
    </source>
</evidence>
<name>A0ACC2WCG9_9TREE</name>
<dbReference type="Proteomes" id="UP001227268">
    <property type="component" value="Unassembled WGS sequence"/>
</dbReference>
<gene>
    <name evidence="1" type="ORF">QFC21_000497</name>
</gene>
<dbReference type="EMBL" id="JASBWT010000001">
    <property type="protein sequence ID" value="KAJ9109168.1"/>
    <property type="molecule type" value="Genomic_DNA"/>
</dbReference>
<keyword evidence="2" id="KW-1185">Reference proteome</keyword>
<evidence type="ECO:0000313" key="2">
    <source>
        <dbReference type="Proteomes" id="UP001227268"/>
    </source>
</evidence>
<comment type="caution">
    <text evidence="1">The sequence shown here is derived from an EMBL/GenBank/DDBJ whole genome shotgun (WGS) entry which is preliminary data.</text>
</comment>
<protein>
    <submittedName>
        <fullName evidence="1">Uncharacterized protein</fullName>
    </submittedName>
</protein>
<reference evidence="1" key="1">
    <citation type="submission" date="2023-04" db="EMBL/GenBank/DDBJ databases">
        <title>Draft Genome sequencing of Naganishia species isolated from polar environments using Oxford Nanopore Technology.</title>
        <authorList>
            <person name="Leo P."/>
            <person name="Venkateswaran K."/>
        </authorList>
    </citation>
    <scope>NUCLEOTIDE SEQUENCE</scope>
    <source>
        <strain evidence="1">MNA-CCFEE 5423</strain>
    </source>
</reference>
<organism evidence="1 2">
    <name type="scientific">Naganishia friedmannii</name>
    <dbReference type="NCBI Taxonomy" id="89922"/>
    <lineage>
        <taxon>Eukaryota</taxon>
        <taxon>Fungi</taxon>
        <taxon>Dikarya</taxon>
        <taxon>Basidiomycota</taxon>
        <taxon>Agaricomycotina</taxon>
        <taxon>Tremellomycetes</taxon>
        <taxon>Filobasidiales</taxon>
        <taxon>Filobasidiaceae</taxon>
        <taxon>Naganishia</taxon>
    </lineage>
</organism>